<sequence>MNNVRVTVSARRRTIKGRKWVLVLVLIGYQCFASSISTRVSEKGSHRKEGTFFPYLLLGHGKKLQVLQALVCEALQWFGRCELRRPTR</sequence>
<accession>A0AAD7G006</accession>
<dbReference type="AlphaFoldDB" id="A0AAD7G006"/>
<comment type="caution">
    <text evidence="1">The sequence shown here is derived from an EMBL/GenBank/DDBJ whole genome shotgun (WGS) entry which is preliminary data.</text>
</comment>
<protein>
    <submittedName>
        <fullName evidence="1">Uncharacterized protein</fullName>
    </submittedName>
</protein>
<organism evidence="1 2">
    <name type="scientific">Roridomyces roridus</name>
    <dbReference type="NCBI Taxonomy" id="1738132"/>
    <lineage>
        <taxon>Eukaryota</taxon>
        <taxon>Fungi</taxon>
        <taxon>Dikarya</taxon>
        <taxon>Basidiomycota</taxon>
        <taxon>Agaricomycotina</taxon>
        <taxon>Agaricomycetes</taxon>
        <taxon>Agaricomycetidae</taxon>
        <taxon>Agaricales</taxon>
        <taxon>Marasmiineae</taxon>
        <taxon>Mycenaceae</taxon>
        <taxon>Roridomyces</taxon>
    </lineage>
</organism>
<keyword evidence="2" id="KW-1185">Reference proteome</keyword>
<evidence type="ECO:0000313" key="2">
    <source>
        <dbReference type="Proteomes" id="UP001221142"/>
    </source>
</evidence>
<dbReference type="EMBL" id="JARKIF010000002">
    <property type="protein sequence ID" value="KAJ7647238.1"/>
    <property type="molecule type" value="Genomic_DNA"/>
</dbReference>
<dbReference type="Proteomes" id="UP001221142">
    <property type="component" value="Unassembled WGS sequence"/>
</dbReference>
<evidence type="ECO:0000313" key="1">
    <source>
        <dbReference type="EMBL" id="KAJ7647238.1"/>
    </source>
</evidence>
<name>A0AAD7G006_9AGAR</name>
<gene>
    <name evidence="1" type="ORF">FB45DRAFT_892842</name>
</gene>
<proteinExistence type="predicted"/>
<reference evidence="1" key="1">
    <citation type="submission" date="2023-03" db="EMBL/GenBank/DDBJ databases">
        <title>Massive genome expansion in bonnet fungi (Mycena s.s.) driven by repeated elements and novel gene families across ecological guilds.</title>
        <authorList>
            <consortium name="Lawrence Berkeley National Laboratory"/>
            <person name="Harder C.B."/>
            <person name="Miyauchi S."/>
            <person name="Viragh M."/>
            <person name="Kuo A."/>
            <person name="Thoen E."/>
            <person name="Andreopoulos B."/>
            <person name="Lu D."/>
            <person name="Skrede I."/>
            <person name="Drula E."/>
            <person name="Henrissat B."/>
            <person name="Morin E."/>
            <person name="Kohler A."/>
            <person name="Barry K."/>
            <person name="LaButti K."/>
            <person name="Morin E."/>
            <person name="Salamov A."/>
            <person name="Lipzen A."/>
            <person name="Mereny Z."/>
            <person name="Hegedus B."/>
            <person name="Baldrian P."/>
            <person name="Stursova M."/>
            <person name="Weitz H."/>
            <person name="Taylor A."/>
            <person name="Grigoriev I.V."/>
            <person name="Nagy L.G."/>
            <person name="Martin F."/>
            <person name="Kauserud H."/>
        </authorList>
    </citation>
    <scope>NUCLEOTIDE SEQUENCE</scope>
    <source>
        <strain evidence="1">9284</strain>
    </source>
</reference>